<evidence type="ECO:0000313" key="5">
    <source>
        <dbReference type="Proteomes" id="UP000253061"/>
    </source>
</evidence>
<sequence length="651" mass="73645">MSILLRNPDHLVVDSLAGILEPPAPVDLNKWATDNVSFGSDSQFPGPWNGDLFPFFAEILKALGPEDPCRIVTLKKSAQIGGTILAQAFMLGTSLQDPGFFLYVHPTEGNAIRWAKTKLRPMIMKMPAALSAFSYGRNEGTWDYIERRDMRGGIQVSGASSPASLSMISMKRQVQDDLAKWVNDPVAGDPEVLANSRSQAFEEGKIFKNSTPLVWPGCRITRNYRAGSQERFHVPCPSCGVYHSLEWENFAVDRDNPAKSHFVCPDNGCVIEQRHRQNMMKRGRWVAERPELKASHRSFYVWSAYAPLMSWQRIAEEAIRSEGDPDSEKTFYNDVLGLPYEVQGEAPPFDELKKRADETGHRRGIIPWGFPLLTLGVDVQGDRLEWHLQAFGPDLRKATVEYGTIDGFIGEEETQKRLDDLIKSTWPNAAGNKIAVDMMAIDGNAYTEDVFDWAKSHSRTKVMVIRGRRGETAPLIAQVKEERDRKGRKKKRRGRPFYNLCVSKFKLSLYRNLEKTDPLQRGYVALASGFDDEWFEQYTSEKRVAKKSKTLGAPPEYVWVKGDGVRNEVLDTAIYGEAAAITKGWRDMPPETWDRMTSERETRPDTGQMDLEDLLLKPPAPPVLVNQNKELPTKKEPELSPAMRRARQYAS</sequence>
<dbReference type="InterPro" id="IPR046454">
    <property type="entry name" value="GpA_endonuclease"/>
</dbReference>
<evidence type="ECO:0000259" key="3">
    <source>
        <dbReference type="Pfam" id="PF20454"/>
    </source>
</evidence>
<feature type="domain" description="Terminase large subunit GpA endonuclease" evidence="3">
    <location>
        <begin position="296"/>
        <end position="586"/>
    </location>
</feature>
<dbReference type="Proteomes" id="UP000253061">
    <property type="component" value="Unassembled WGS sequence"/>
</dbReference>
<evidence type="ECO:0000259" key="2">
    <source>
        <dbReference type="Pfam" id="PF05876"/>
    </source>
</evidence>
<feature type="compositionally biased region" description="Basic and acidic residues" evidence="1">
    <location>
        <begin position="595"/>
        <end position="604"/>
    </location>
</feature>
<evidence type="ECO:0000313" key="4">
    <source>
        <dbReference type="EMBL" id="RCK21094.1"/>
    </source>
</evidence>
<gene>
    <name evidence="4" type="ORF">TH6_15140</name>
</gene>
<dbReference type="EMBL" id="JPWB01000006">
    <property type="protein sequence ID" value="RCK21094.1"/>
    <property type="molecule type" value="Genomic_DNA"/>
</dbReference>
<dbReference type="GO" id="GO:0004519">
    <property type="term" value="F:endonuclease activity"/>
    <property type="evidence" value="ECO:0007669"/>
    <property type="project" value="InterPro"/>
</dbReference>
<dbReference type="AlphaFoldDB" id="A0A367V7B4"/>
<accession>A0A367V7B4</accession>
<evidence type="ECO:0008006" key="6">
    <source>
        <dbReference type="Google" id="ProtNLM"/>
    </source>
</evidence>
<reference evidence="4 5" key="1">
    <citation type="submission" date="2014-07" db="EMBL/GenBank/DDBJ databases">
        <title>Draft genome sequence of Thalassospira profundimaris R8-17.</title>
        <authorList>
            <person name="Lai Q."/>
            <person name="Shao Z."/>
        </authorList>
    </citation>
    <scope>NUCLEOTIDE SEQUENCE [LARGE SCALE GENOMIC DNA]</scope>
    <source>
        <strain evidence="4 5">R8-17</strain>
    </source>
</reference>
<feature type="region of interest" description="Disordered" evidence="1">
    <location>
        <begin position="595"/>
        <end position="651"/>
    </location>
</feature>
<dbReference type="GO" id="GO:0016887">
    <property type="term" value="F:ATP hydrolysis activity"/>
    <property type="evidence" value="ECO:0007669"/>
    <property type="project" value="InterPro"/>
</dbReference>
<feature type="domain" description="Phage terminase large subunit GpA ATPase" evidence="2">
    <location>
        <begin position="42"/>
        <end position="285"/>
    </location>
</feature>
<dbReference type="Pfam" id="PF20454">
    <property type="entry name" value="GpA_nuclease"/>
    <property type="match status" value="1"/>
</dbReference>
<name>A0A367V7B4_9PROT</name>
<dbReference type="Pfam" id="PF05876">
    <property type="entry name" value="GpA_ATPase"/>
    <property type="match status" value="1"/>
</dbReference>
<evidence type="ECO:0000256" key="1">
    <source>
        <dbReference type="SAM" id="MobiDB-lite"/>
    </source>
</evidence>
<organism evidence="4 5">
    <name type="scientific">Thalassospira profundimaris</name>
    <dbReference type="NCBI Taxonomy" id="502049"/>
    <lineage>
        <taxon>Bacteria</taxon>
        <taxon>Pseudomonadati</taxon>
        <taxon>Pseudomonadota</taxon>
        <taxon>Alphaproteobacteria</taxon>
        <taxon>Rhodospirillales</taxon>
        <taxon>Thalassospiraceae</taxon>
        <taxon>Thalassospira</taxon>
    </lineage>
</organism>
<proteinExistence type="predicted"/>
<dbReference type="InterPro" id="IPR046453">
    <property type="entry name" value="GpA_ATPase"/>
</dbReference>
<dbReference type="RefSeq" id="WP_062954026.1">
    <property type="nucleotide sequence ID" value="NZ_JPWB01000006.1"/>
</dbReference>
<protein>
    <recommendedName>
        <fullName evidence="6">Terminase</fullName>
    </recommendedName>
</protein>
<comment type="caution">
    <text evidence="4">The sequence shown here is derived from an EMBL/GenBank/DDBJ whole genome shotgun (WGS) entry which is preliminary data.</text>
</comment>